<feature type="domain" description="DUF4326" evidence="1">
    <location>
        <begin position="29"/>
        <end position="133"/>
    </location>
</feature>
<protein>
    <submittedName>
        <fullName evidence="2">DUF4326 domain-containing protein</fullName>
    </submittedName>
</protein>
<evidence type="ECO:0000259" key="1">
    <source>
        <dbReference type="Pfam" id="PF14216"/>
    </source>
</evidence>
<sequence>MPTADLSATETARTDVKVIAAPARVQLRRLKGWRMPENTVKVCRPSVFGNPWRVQDILAADMENNRHTSLEEAQSAAVESYEAWLKGDDFSGMPPASLADRGALLRALPSLRSKNLACWCRLDQPCHADVLLEMANA</sequence>
<evidence type="ECO:0000313" key="2">
    <source>
        <dbReference type="EMBL" id="RMI14270.1"/>
    </source>
</evidence>
<name>A0ABX9VAY9_9PROT</name>
<organism evidence="2 3">
    <name type="scientific">Teichococcus wenyumeiae</name>
    <dbReference type="NCBI Taxonomy" id="2478470"/>
    <lineage>
        <taxon>Bacteria</taxon>
        <taxon>Pseudomonadati</taxon>
        <taxon>Pseudomonadota</taxon>
        <taxon>Alphaproteobacteria</taxon>
        <taxon>Acetobacterales</taxon>
        <taxon>Roseomonadaceae</taxon>
        <taxon>Roseomonas</taxon>
    </lineage>
</organism>
<dbReference type="Pfam" id="PF14216">
    <property type="entry name" value="DUF4326"/>
    <property type="match status" value="1"/>
</dbReference>
<dbReference type="Proteomes" id="UP000274097">
    <property type="component" value="Unassembled WGS sequence"/>
</dbReference>
<reference evidence="2 3" key="1">
    <citation type="submission" date="2018-10" db="EMBL/GenBank/DDBJ databases">
        <title>Roseomonas sp. nov., isolated from feces of Tibetan antelopes in the Qinghai-Tibet plateau, China.</title>
        <authorList>
            <person name="Tian Z."/>
        </authorList>
    </citation>
    <scope>NUCLEOTIDE SEQUENCE [LARGE SCALE GENOMIC DNA]</scope>
    <source>
        <strain evidence="2 3">Z23</strain>
    </source>
</reference>
<proteinExistence type="predicted"/>
<dbReference type="InterPro" id="IPR025475">
    <property type="entry name" value="DUF4326"/>
</dbReference>
<keyword evidence="3" id="KW-1185">Reference proteome</keyword>
<accession>A0ABX9VAY9</accession>
<evidence type="ECO:0000313" key="3">
    <source>
        <dbReference type="Proteomes" id="UP000274097"/>
    </source>
</evidence>
<comment type="caution">
    <text evidence="2">The sequence shown here is derived from an EMBL/GenBank/DDBJ whole genome shotgun (WGS) entry which is preliminary data.</text>
</comment>
<gene>
    <name evidence="2" type="ORF">EBE87_28100</name>
</gene>
<dbReference type="EMBL" id="RFLX01000123">
    <property type="protein sequence ID" value="RMI14270.1"/>
    <property type="molecule type" value="Genomic_DNA"/>
</dbReference>